<evidence type="ECO:0000256" key="1">
    <source>
        <dbReference type="ARBA" id="ARBA00008894"/>
    </source>
</evidence>
<evidence type="ECO:0000259" key="8">
    <source>
        <dbReference type="Pfam" id="PF18052"/>
    </source>
</evidence>
<evidence type="ECO:0000256" key="5">
    <source>
        <dbReference type="ARBA" id="ARBA00022821"/>
    </source>
</evidence>
<keyword evidence="12" id="KW-1185">Reference proteome</keyword>
<dbReference type="InterPro" id="IPR058922">
    <property type="entry name" value="WHD_DRP"/>
</dbReference>
<feature type="domain" description="NB-ARC" evidence="7">
    <location>
        <begin position="177"/>
        <end position="266"/>
    </location>
</feature>
<feature type="domain" description="Disease resistance protein winged helix" evidence="9">
    <location>
        <begin position="355"/>
        <end position="426"/>
    </location>
</feature>
<keyword evidence="3" id="KW-0677">Repeat</keyword>
<feature type="domain" description="Disease resistance R13L4/SHOC-2-like LRR" evidence="10">
    <location>
        <begin position="483"/>
        <end position="726"/>
    </location>
</feature>
<evidence type="ECO:0000256" key="2">
    <source>
        <dbReference type="ARBA" id="ARBA00022614"/>
    </source>
</evidence>
<keyword evidence="5" id="KW-0611">Plant defense</keyword>
<evidence type="ECO:0000256" key="4">
    <source>
        <dbReference type="ARBA" id="ARBA00022741"/>
    </source>
</evidence>
<dbReference type="EMBL" id="JACXVP010000010">
    <property type="protein sequence ID" value="KAG5582656.1"/>
    <property type="molecule type" value="Genomic_DNA"/>
</dbReference>
<evidence type="ECO:0000256" key="3">
    <source>
        <dbReference type="ARBA" id="ARBA00022737"/>
    </source>
</evidence>
<name>A0A9J5X6N1_SOLCO</name>
<keyword evidence="2" id="KW-0433">Leucine-rich repeat</keyword>
<reference evidence="11 12" key="1">
    <citation type="submission" date="2020-09" db="EMBL/GenBank/DDBJ databases">
        <title>De no assembly of potato wild relative species, Solanum commersonii.</title>
        <authorList>
            <person name="Cho K."/>
        </authorList>
    </citation>
    <scope>NUCLEOTIDE SEQUENCE [LARGE SCALE GENOMIC DNA]</scope>
    <source>
        <strain evidence="11">LZ3.2</strain>
        <tissue evidence="11">Leaf</tissue>
    </source>
</reference>
<dbReference type="PANTHER" id="PTHR36766:SF70">
    <property type="entry name" value="DISEASE RESISTANCE PROTEIN RGA4"/>
    <property type="match status" value="1"/>
</dbReference>
<dbReference type="GO" id="GO:0005524">
    <property type="term" value="F:ATP binding"/>
    <property type="evidence" value="ECO:0007669"/>
    <property type="project" value="UniProtKB-KW"/>
</dbReference>
<dbReference type="FunFam" id="1.10.10.10:FF:000322">
    <property type="entry name" value="Probable disease resistance protein At1g63360"/>
    <property type="match status" value="1"/>
</dbReference>
<evidence type="ECO:0000313" key="12">
    <source>
        <dbReference type="Proteomes" id="UP000824120"/>
    </source>
</evidence>
<dbReference type="SUPFAM" id="SSF52058">
    <property type="entry name" value="L domain-like"/>
    <property type="match status" value="1"/>
</dbReference>
<dbReference type="InterPro" id="IPR036388">
    <property type="entry name" value="WH-like_DNA-bd_sf"/>
</dbReference>
<dbReference type="Gene3D" id="1.10.10.10">
    <property type="entry name" value="Winged helix-like DNA-binding domain superfamily/Winged helix DNA-binding domain"/>
    <property type="match status" value="1"/>
</dbReference>
<dbReference type="Pfam" id="PF18052">
    <property type="entry name" value="Rx_N"/>
    <property type="match status" value="1"/>
</dbReference>
<evidence type="ECO:0000259" key="10">
    <source>
        <dbReference type="Pfam" id="PF23598"/>
    </source>
</evidence>
<comment type="caution">
    <text evidence="11">The sequence shown here is derived from an EMBL/GenBank/DDBJ whole genome shotgun (WGS) entry which is preliminary data.</text>
</comment>
<dbReference type="InterPro" id="IPR002182">
    <property type="entry name" value="NB-ARC"/>
</dbReference>
<dbReference type="InterPro" id="IPR042197">
    <property type="entry name" value="Apaf_helical"/>
</dbReference>
<dbReference type="SUPFAM" id="SSF52540">
    <property type="entry name" value="P-loop containing nucleoside triphosphate hydrolases"/>
    <property type="match status" value="1"/>
</dbReference>
<gene>
    <name evidence="11" type="ORF">H5410_053283</name>
</gene>
<dbReference type="GO" id="GO:0006952">
    <property type="term" value="P:defense response"/>
    <property type="evidence" value="ECO:0007669"/>
    <property type="project" value="UniProtKB-KW"/>
</dbReference>
<dbReference type="InterPro" id="IPR027417">
    <property type="entry name" value="P-loop_NTPase"/>
</dbReference>
<proteinExistence type="inferred from homology"/>
<dbReference type="InterPro" id="IPR041118">
    <property type="entry name" value="Rx_N"/>
</dbReference>
<feature type="domain" description="Disease resistance N-terminal" evidence="8">
    <location>
        <begin position="10"/>
        <end position="98"/>
    </location>
</feature>
<dbReference type="InterPro" id="IPR032675">
    <property type="entry name" value="LRR_dom_sf"/>
</dbReference>
<evidence type="ECO:0000259" key="9">
    <source>
        <dbReference type="Pfam" id="PF23559"/>
    </source>
</evidence>
<dbReference type="Pfam" id="PF23559">
    <property type="entry name" value="WHD_DRP"/>
    <property type="match status" value="1"/>
</dbReference>
<evidence type="ECO:0000313" key="11">
    <source>
        <dbReference type="EMBL" id="KAG5582656.1"/>
    </source>
</evidence>
<dbReference type="Gene3D" id="3.80.10.10">
    <property type="entry name" value="Ribonuclease Inhibitor"/>
    <property type="match status" value="1"/>
</dbReference>
<keyword evidence="6" id="KW-0067">ATP-binding</keyword>
<dbReference type="AlphaFoldDB" id="A0A9J5X6N1"/>
<dbReference type="PANTHER" id="PTHR36766">
    <property type="entry name" value="PLANT BROAD-SPECTRUM MILDEW RESISTANCE PROTEIN RPW8"/>
    <property type="match status" value="1"/>
</dbReference>
<dbReference type="Pfam" id="PF00931">
    <property type="entry name" value="NB-ARC"/>
    <property type="match status" value="1"/>
</dbReference>
<dbReference type="PRINTS" id="PR00364">
    <property type="entry name" value="DISEASERSIST"/>
</dbReference>
<dbReference type="GO" id="GO:0043531">
    <property type="term" value="F:ADP binding"/>
    <property type="evidence" value="ECO:0007669"/>
    <property type="project" value="InterPro"/>
</dbReference>
<protein>
    <submittedName>
        <fullName evidence="11">Uncharacterized protein</fullName>
    </submittedName>
</protein>
<evidence type="ECO:0000259" key="7">
    <source>
        <dbReference type="Pfam" id="PF00931"/>
    </source>
</evidence>
<dbReference type="OrthoDB" id="1291980at2759"/>
<dbReference type="Gene3D" id="1.20.5.4130">
    <property type="match status" value="1"/>
</dbReference>
<sequence length="774" mass="88701">MADPVFAATVKVLLDKLLSLTIKEINSSRDFNEDLEMFTQNVSLIQAFLHDVETPQVEQQQSVEQWLRRLERVAENAENVFDRFRYESLKTKVMNIRNSPMKKVSGFFSHTAFKSKMSRIINSINKELTAINKAAKDLGLHSLIVPSRKILPIRETDSIVVASDVVGRDLDRGKIEVQRRDIIVKKLQDELGGKNYLLVLDDLWCVDSTSWHEFVDTLRGINTAKGNCILVTTRMKRVASTVAADLHMLGKLTEDHCWSIFKQKAFVDGRVPEELASMGNKIVKMCQGLPLAASVLGGLLHNKEKHEWQAILDGNPIVAGEDDNGENSIKKILKLSYDYLPSPHLKKCFAYFAMLPKDLMFEKAQLIQLWMAEGFLHPCQETTVMEDIGNNFFQLLLRNSLLQDVVLDEHNNIKYCKMHDLVHDLAGDIFKSKLFDPKGNDGEKLSEVRYFGWDSPSDQIDKINEPGRLCTLFWRSKYISEDMLLSFKFLRVLNLSRSGIKELSASIGKLIYLRYLDISSTEITALPDSICKLYNLQTFRVNYCYSLKEFPYEMGNMISLRHIYFYSSPQMPLNLGQLTCLQTLQYFNVGLEKGHRIEELGHLKNLRGELSINELELVRSREEALTAYLQEKSNIYKLTYVWSHQESEGCEINAEHVLDGLQPHPNLKTFEVVRYLGTRFPSWFNEESLPNLVKLKLSNCRSCKEIPSLGQLKFLRHLELVGFHKLECIGTTFYGIEVNNMGSSSNNAIIQVFPSLKELVLENMRSLIEWKGVE</sequence>
<dbReference type="GO" id="GO:0051707">
    <property type="term" value="P:response to other organism"/>
    <property type="evidence" value="ECO:0007669"/>
    <property type="project" value="UniProtKB-ARBA"/>
</dbReference>
<dbReference type="Pfam" id="PF23598">
    <property type="entry name" value="LRR_14"/>
    <property type="match status" value="1"/>
</dbReference>
<dbReference type="Proteomes" id="UP000824120">
    <property type="component" value="Chromosome 10"/>
</dbReference>
<dbReference type="InterPro" id="IPR055414">
    <property type="entry name" value="LRR_R13L4/SHOC2-like"/>
</dbReference>
<keyword evidence="4" id="KW-0547">Nucleotide-binding</keyword>
<evidence type="ECO:0000256" key="6">
    <source>
        <dbReference type="ARBA" id="ARBA00022840"/>
    </source>
</evidence>
<accession>A0A9J5X6N1</accession>
<dbReference type="Gene3D" id="1.10.8.430">
    <property type="entry name" value="Helical domain of apoptotic protease-activating factors"/>
    <property type="match status" value="1"/>
</dbReference>
<comment type="similarity">
    <text evidence="1">Belongs to the disease resistance NB-LRR family.</text>
</comment>
<organism evidence="11 12">
    <name type="scientific">Solanum commersonii</name>
    <name type="common">Commerson's wild potato</name>
    <name type="synonym">Commerson's nightshade</name>
    <dbReference type="NCBI Taxonomy" id="4109"/>
    <lineage>
        <taxon>Eukaryota</taxon>
        <taxon>Viridiplantae</taxon>
        <taxon>Streptophyta</taxon>
        <taxon>Embryophyta</taxon>
        <taxon>Tracheophyta</taxon>
        <taxon>Spermatophyta</taxon>
        <taxon>Magnoliopsida</taxon>
        <taxon>eudicotyledons</taxon>
        <taxon>Gunneridae</taxon>
        <taxon>Pentapetalae</taxon>
        <taxon>asterids</taxon>
        <taxon>lamiids</taxon>
        <taxon>Solanales</taxon>
        <taxon>Solanaceae</taxon>
        <taxon>Solanoideae</taxon>
        <taxon>Solaneae</taxon>
        <taxon>Solanum</taxon>
    </lineage>
</organism>